<evidence type="ECO:0000256" key="5">
    <source>
        <dbReference type="ARBA" id="ARBA00022603"/>
    </source>
</evidence>
<keyword evidence="7" id="KW-0949">S-adenosyl-L-methionine</keyword>
<dbReference type="InterPro" id="IPR036602">
    <property type="entry name" value="tRNA_yW-synthesising-like_sf"/>
</dbReference>
<protein>
    <recommendedName>
        <fullName evidence="4">tRNA wybutosine-synthesizing protein 3 homolog</fullName>
        <ecNumber evidence="3">2.1.1.282</ecNumber>
    </recommendedName>
    <alternativeName>
        <fullName evidence="10">tRNA(Phe) 7-((3-amino-3-carboxypropyl)-4-demethylwyosine(37)-N(4))-methyltransferase</fullName>
    </alternativeName>
</protein>
<dbReference type="UniPathway" id="UPA00375"/>
<keyword evidence="5" id="KW-0489">Methyltransferase</keyword>
<dbReference type="PANTHER" id="PTHR48418">
    <property type="entry name" value="TRNA WYBUTOSINE-SYNTHESIZING PROTEIN 3"/>
    <property type="match status" value="1"/>
</dbReference>
<keyword evidence="14" id="KW-1185">Reference proteome</keyword>
<dbReference type="InterPro" id="IPR003827">
    <property type="entry name" value="tRNA_yW-synthesising"/>
</dbReference>
<evidence type="ECO:0000256" key="8">
    <source>
        <dbReference type="ARBA" id="ARBA00022694"/>
    </source>
</evidence>
<evidence type="ECO:0000256" key="1">
    <source>
        <dbReference type="ARBA" id="ARBA00004797"/>
    </source>
</evidence>
<evidence type="ECO:0000256" key="6">
    <source>
        <dbReference type="ARBA" id="ARBA00022679"/>
    </source>
</evidence>
<dbReference type="GO" id="GO:0008033">
    <property type="term" value="P:tRNA processing"/>
    <property type="evidence" value="ECO:0007669"/>
    <property type="project" value="UniProtKB-KW"/>
</dbReference>
<dbReference type="Pfam" id="PF02676">
    <property type="entry name" value="TYW3"/>
    <property type="match status" value="1"/>
</dbReference>
<comment type="pathway">
    <text evidence="1">tRNA modification; wybutosine-tRNA(Phe) biosynthesis.</text>
</comment>
<evidence type="ECO:0000256" key="9">
    <source>
        <dbReference type="ARBA" id="ARBA00025378"/>
    </source>
</evidence>
<evidence type="ECO:0000313" key="13">
    <source>
        <dbReference type="EMBL" id="NXH16127.1"/>
    </source>
</evidence>
<dbReference type="PANTHER" id="PTHR48418:SF1">
    <property type="entry name" value="TRNA WYBUTOSINE-SYNTHESIZING PROTEIN 3"/>
    <property type="match status" value="1"/>
</dbReference>
<dbReference type="Gene3D" id="3.30.1960.10">
    <property type="entry name" value="tRNA wybutosine-synthesizing-like"/>
    <property type="match status" value="1"/>
</dbReference>
<evidence type="ECO:0000256" key="2">
    <source>
        <dbReference type="ARBA" id="ARBA00008569"/>
    </source>
</evidence>
<proteinExistence type="inferred from homology"/>
<keyword evidence="6" id="KW-0808">Transferase</keyword>
<keyword evidence="8" id="KW-0819">tRNA processing</keyword>
<evidence type="ECO:0000256" key="11">
    <source>
        <dbReference type="ARBA" id="ARBA00049202"/>
    </source>
</evidence>
<evidence type="ECO:0000259" key="12">
    <source>
        <dbReference type="Pfam" id="PF02676"/>
    </source>
</evidence>
<accession>A0A7K9HQM4</accession>
<feature type="non-terminal residue" evidence="13">
    <location>
        <position position="96"/>
    </location>
</feature>
<feature type="non-terminal residue" evidence="13">
    <location>
        <position position="1"/>
    </location>
</feature>
<comment type="function">
    <text evidence="9">Probable S-adenosyl-L-methionine-dependent methyltransferase that acts as a component of the wybutosine biosynthesis pathway. Wybutosine is a hyper modified guanosine with a tricyclic base found at the 3'-position adjacent to the anticodon of eukaryotic phenylalanine tRNA.</text>
</comment>
<organism evidence="13 14">
    <name type="scientific">Bucco capensis</name>
    <name type="common">collared puffbird</name>
    <dbReference type="NCBI Taxonomy" id="135168"/>
    <lineage>
        <taxon>Eukaryota</taxon>
        <taxon>Metazoa</taxon>
        <taxon>Chordata</taxon>
        <taxon>Craniata</taxon>
        <taxon>Vertebrata</taxon>
        <taxon>Euteleostomi</taxon>
        <taxon>Archelosauria</taxon>
        <taxon>Archosauria</taxon>
        <taxon>Dinosauria</taxon>
        <taxon>Saurischia</taxon>
        <taxon>Theropoda</taxon>
        <taxon>Coelurosauria</taxon>
        <taxon>Aves</taxon>
        <taxon>Neognathae</taxon>
        <taxon>Neoaves</taxon>
        <taxon>Telluraves</taxon>
        <taxon>Coraciimorphae</taxon>
        <taxon>Piciformes</taxon>
        <taxon>Bucconidae</taxon>
        <taxon>Bucco</taxon>
    </lineage>
</organism>
<dbReference type="Proteomes" id="UP000534107">
    <property type="component" value="Unassembled WGS sequence"/>
</dbReference>
<sequence>MTALQKATGDAVLKFEPFVLHVLCQELRDAQLLHSVAVESGFRNSGITVGRGGKTMMAVRSTHCLEVPLTRQGRLMVSEEYIEFLIHIANQKMEEN</sequence>
<comment type="caution">
    <text evidence="13">The sequence shown here is derived from an EMBL/GenBank/DDBJ whole genome shotgun (WGS) entry which is preliminary data.</text>
</comment>
<dbReference type="GO" id="GO:0032259">
    <property type="term" value="P:methylation"/>
    <property type="evidence" value="ECO:0007669"/>
    <property type="project" value="UniProtKB-KW"/>
</dbReference>
<evidence type="ECO:0000256" key="4">
    <source>
        <dbReference type="ARBA" id="ARBA00016536"/>
    </source>
</evidence>
<dbReference type="SUPFAM" id="SSF111278">
    <property type="entry name" value="SSo0622-like"/>
    <property type="match status" value="1"/>
</dbReference>
<evidence type="ECO:0000256" key="10">
    <source>
        <dbReference type="ARBA" id="ARBA00030554"/>
    </source>
</evidence>
<comment type="catalytic activity">
    <reaction evidence="11">
        <text>4-demethyl-7-[(3S)-3-amino-3-carboxypropyl]wyosine(37) in tRNA(Phe) + S-adenosyl-L-methionine = 7-[(3S)-3-amino-3-carboxypropyl]wyosine(37) in tRNA(Phe) + S-adenosyl-L-homocysteine + H(+)</text>
        <dbReference type="Rhea" id="RHEA:36635"/>
        <dbReference type="Rhea" id="RHEA-COMP:10378"/>
        <dbReference type="Rhea" id="RHEA-COMP:10379"/>
        <dbReference type="ChEBI" id="CHEBI:15378"/>
        <dbReference type="ChEBI" id="CHEBI:57856"/>
        <dbReference type="ChEBI" id="CHEBI:59789"/>
        <dbReference type="ChEBI" id="CHEBI:73543"/>
        <dbReference type="ChEBI" id="CHEBI:73550"/>
        <dbReference type="EC" id="2.1.1.282"/>
    </reaction>
</comment>
<gene>
    <name evidence="13" type="primary">Tyw3</name>
    <name evidence="13" type="ORF">BUCCAP_R12922</name>
</gene>
<feature type="domain" description="tRNA wybutosine-synthesizing protein" evidence="12">
    <location>
        <begin position="7"/>
        <end position="96"/>
    </location>
</feature>
<comment type="similarity">
    <text evidence="2">Belongs to the TYW3 family.</text>
</comment>
<evidence type="ECO:0000256" key="7">
    <source>
        <dbReference type="ARBA" id="ARBA00022691"/>
    </source>
</evidence>
<evidence type="ECO:0000256" key="3">
    <source>
        <dbReference type="ARBA" id="ARBA00012750"/>
    </source>
</evidence>
<dbReference type="OrthoDB" id="263283at2759"/>
<dbReference type="EC" id="2.1.1.282" evidence="3"/>
<reference evidence="13 14" key="1">
    <citation type="submission" date="2019-09" db="EMBL/GenBank/DDBJ databases">
        <title>Bird 10,000 Genomes (B10K) Project - Family phase.</title>
        <authorList>
            <person name="Zhang G."/>
        </authorList>
    </citation>
    <scope>NUCLEOTIDE SEQUENCE [LARGE SCALE GENOMIC DNA]</scope>
    <source>
        <strain evidence="13">B10K-DU-001-16</strain>
        <tissue evidence="13">Muscle</tissue>
    </source>
</reference>
<name>A0A7K9HQM4_9PICI</name>
<dbReference type="AlphaFoldDB" id="A0A7K9HQM4"/>
<dbReference type="GO" id="GO:0008168">
    <property type="term" value="F:methyltransferase activity"/>
    <property type="evidence" value="ECO:0007669"/>
    <property type="project" value="UniProtKB-KW"/>
</dbReference>
<dbReference type="EMBL" id="VWZO01011185">
    <property type="protein sequence ID" value="NXH16127.1"/>
    <property type="molecule type" value="Genomic_DNA"/>
</dbReference>
<evidence type="ECO:0000313" key="14">
    <source>
        <dbReference type="Proteomes" id="UP000534107"/>
    </source>
</evidence>